<dbReference type="RefSeq" id="XP_028483680.1">
    <property type="nucleotide sequence ID" value="XM_028631982.1"/>
</dbReference>
<dbReference type="PANTHER" id="PTHR46430">
    <property type="entry name" value="PROTEIN SKT5-RELATED"/>
    <property type="match status" value="1"/>
</dbReference>
<feature type="compositionally biased region" description="Pro residues" evidence="2">
    <location>
        <begin position="1"/>
        <end position="15"/>
    </location>
</feature>
<evidence type="ECO:0000256" key="2">
    <source>
        <dbReference type="SAM" id="MobiDB-lite"/>
    </source>
</evidence>
<comment type="caution">
    <text evidence="3">The sequence shown here is derived from an EMBL/GenBank/DDBJ whole genome shotgun (WGS) entry which is preliminary data.</text>
</comment>
<evidence type="ECO:0000256" key="1">
    <source>
        <dbReference type="ARBA" id="ARBA00022737"/>
    </source>
</evidence>
<feature type="compositionally biased region" description="Polar residues" evidence="2">
    <location>
        <begin position="247"/>
        <end position="263"/>
    </location>
</feature>
<feature type="compositionally biased region" description="Basic and acidic residues" evidence="2">
    <location>
        <begin position="341"/>
        <end position="354"/>
    </location>
</feature>
<gene>
    <name evidence="3" type="ORF">C8Q69DRAFT_487455</name>
</gene>
<evidence type="ECO:0000313" key="4">
    <source>
        <dbReference type="Proteomes" id="UP000283841"/>
    </source>
</evidence>
<dbReference type="Pfam" id="PF08238">
    <property type="entry name" value="Sel1"/>
    <property type="match status" value="7"/>
</dbReference>
<organism evidence="3 4">
    <name type="scientific">Byssochlamys spectabilis</name>
    <name type="common">Paecilomyces variotii</name>
    <dbReference type="NCBI Taxonomy" id="264951"/>
    <lineage>
        <taxon>Eukaryota</taxon>
        <taxon>Fungi</taxon>
        <taxon>Dikarya</taxon>
        <taxon>Ascomycota</taxon>
        <taxon>Pezizomycotina</taxon>
        <taxon>Eurotiomycetes</taxon>
        <taxon>Eurotiomycetidae</taxon>
        <taxon>Eurotiales</taxon>
        <taxon>Thermoascaceae</taxon>
        <taxon>Paecilomyces</taxon>
    </lineage>
</organism>
<accession>A0A443HQE0</accession>
<name>A0A443HQE0_BYSSP</name>
<evidence type="ECO:0000313" key="3">
    <source>
        <dbReference type="EMBL" id="RWQ94035.1"/>
    </source>
</evidence>
<dbReference type="InterPro" id="IPR006597">
    <property type="entry name" value="Sel1-like"/>
</dbReference>
<feature type="compositionally biased region" description="Polar residues" evidence="2">
    <location>
        <begin position="457"/>
        <end position="468"/>
    </location>
</feature>
<evidence type="ECO:0008006" key="5">
    <source>
        <dbReference type="Google" id="ProtNLM"/>
    </source>
</evidence>
<dbReference type="STRING" id="264951.A0A443HQE0"/>
<keyword evidence="1" id="KW-0677">Repeat</keyword>
<feature type="compositionally biased region" description="Polar residues" evidence="2">
    <location>
        <begin position="405"/>
        <end position="420"/>
    </location>
</feature>
<dbReference type="SMART" id="SM00671">
    <property type="entry name" value="SEL1"/>
    <property type="match status" value="7"/>
</dbReference>
<feature type="region of interest" description="Disordered" evidence="2">
    <location>
        <begin position="1"/>
        <end position="530"/>
    </location>
</feature>
<dbReference type="VEuPathDB" id="FungiDB:C8Q69DRAFT_487455"/>
<reference evidence="3 4" key="1">
    <citation type="journal article" date="2018" name="Front. Microbiol.">
        <title>Genomic and genetic insights into a cosmopolitan fungus, Paecilomyces variotii (Eurotiales).</title>
        <authorList>
            <person name="Urquhart A.S."/>
            <person name="Mondo S.J."/>
            <person name="Makela M.R."/>
            <person name="Hane J.K."/>
            <person name="Wiebenga A."/>
            <person name="He G."/>
            <person name="Mihaltcheva S."/>
            <person name="Pangilinan J."/>
            <person name="Lipzen A."/>
            <person name="Barry K."/>
            <person name="de Vries R.P."/>
            <person name="Grigoriev I.V."/>
            <person name="Idnurm A."/>
        </authorList>
    </citation>
    <scope>NUCLEOTIDE SEQUENCE [LARGE SCALE GENOMIC DNA]</scope>
    <source>
        <strain evidence="3 4">CBS 101075</strain>
    </source>
</reference>
<dbReference type="InterPro" id="IPR051726">
    <property type="entry name" value="Chitin_Synth_Reg"/>
</dbReference>
<dbReference type="PANTHER" id="PTHR46430:SF3">
    <property type="entry name" value="ACTIVATOR OF C KINASE PROTEIN 1"/>
    <property type="match status" value="1"/>
</dbReference>
<dbReference type="SUPFAM" id="SSF81901">
    <property type="entry name" value="HCP-like"/>
    <property type="match status" value="2"/>
</dbReference>
<sequence length="906" mass="99691">MAYPQRAPPQRPPPTRQYDNPYPQAAGWQGPPQNGYDQGYQDYGYDNYDGYGDAGYRGQQAYPPRSQSRPQRGGYGGPPHQPGYDGRGNPDRRRPPPGGPGGRPMNRPPPQGRMRPPQGGPPQNGSWDMRKGPPDTGIERQMAGMDLKDRSPPVRAPERPHTSHSIRSDSSRQQSAHSSPREYRNGRDPYGSRGPPPAGYGPPRGRPERPYIDPNVPPVMPQATRSATMPINSPTQSGPPRQPLYPGQSTYQEHTPASATSYNADPYSQPPPPRPSTTTGYRPDASTIPRSDPAGYLAQPASTDDKDASDDDFLDHYFDSAEGDEPDMPNFDAMPDNPQSHQEHFIPGVEDRKPPAPAAAQSGGQYAAYNPGFSAQAHKAQSQPDLRTNHHDELANAGFQFDLPNDQNTYGDSMNSQYPPGNQGPPMPMYTESYGGYAPPQQYGGSMQDNGPPRPYRSNQPSMESQEFQGVDPQNPDSLPAHPTPFRPGLDQGPKPAPVRQYGGPPAGAPGPSQIPQQTVAGEEPDSGPVTQQELDRLQLMVRSRPEDRKLQLTLAKKMVEASTVLVNGDGMLDAKTKSKTREKYIMDAYKMVKKLVHAGYPEAMFYLADCYGQGQLGLEVDTKEAFHLYQSAAKQGHAESAYRVAVCCELGQEEGGGTKRDPFKAVQWYKRAAALGNTPAMYKMGMILLKGLLGQQKSPREAISWLKRAAERADEENPHALHELGLLYESASGNDIVIRDEEYSRQLFHQAAELGYKFSQFRLGSAYEYGLMGCPVDARQSIIWYTRAAAQGEHQSELALSGWYLTGAEGILQQSDTEAYLWARKAASAGLAKAEYAMGYFTEVGIGVASNLDDAKRWYWRAASQNFDKARERLEDLKKGGGRMQKTRVSRSNVTKQNEGDCIVM</sequence>
<protein>
    <recommendedName>
        <fullName evidence="5">Chitin synthase activator (Chs3)</fullName>
    </recommendedName>
</protein>
<feature type="compositionally biased region" description="Polar residues" evidence="2">
    <location>
        <begin position="223"/>
        <end position="239"/>
    </location>
</feature>
<feature type="compositionally biased region" description="Low complexity" evidence="2">
    <location>
        <begin position="434"/>
        <end position="445"/>
    </location>
</feature>
<feature type="compositionally biased region" description="Low complexity" evidence="2">
    <location>
        <begin position="112"/>
        <end position="125"/>
    </location>
</feature>
<feature type="compositionally biased region" description="Basic and acidic residues" evidence="2">
    <location>
        <begin position="146"/>
        <end position="170"/>
    </location>
</feature>
<dbReference type="AlphaFoldDB" id="A0A443HQE0"/>
<feature type="compositionally biased region" description="Low complexity" evidence="2">
    <location>
        <begin position="358"/>
        <end position="369"/>
    </location>
</feature>
<dbReference type="GeneID" id="39601259"/>
<proteinExistence type="predicted"/>
<keyword evidence="4" id="KW-1185">Reference proteome</keyword>
<dbReference type="Proteomes" id="UP000283841">
    <property type="component" value="Unassembled WGS sequence"/>
</dbReference>
<dbReference type="Gene3D" id="1.25.40.10">
    <property type="entry name" value="Tetratricopeptide repeat domain"/>
    <property type="match status" value="2"/>
</dbReference>
<feature type="compositionally biased region" description="Low complexity" evidence="2">
    <location>
        <begin position="33"/>
        <end position="72"/>
    </location>
</feature>
<dbReference type="InterPro" id="IPR011990">
    <property type="entry name" value="TPR-like_helical_dom_sf"/>
</dbReference>
<dbReference type="EMBL" id="RCNU01000008">
    <property type="protein sequence ID" value="RWQ94035.1"/>
    <property type="molecule type" value="Genomic_DNA"/>
</dbReference>